<evidence type="ECO:0000313" key="2">
    <source>
        <dbReference type="EMBL" id="CAD7403164.1"/>
    </source>
</evidence>
<feature type="region of interest" description="Disordered" evidence="1">
    <location>
        <begin position="57"/>
        <end position="88"/>
    </location>
</feature>
<evidence type="ECO:0000256" key="1">
    <source>
        <dbReference type="SAM" id="MobiDB-lite"/>
    </source>
</evidence>
<feature type="compositionally biased region" description="Polar residues" evidence="1">
    <location>
        <begin position="63"/>
        <end position="76"/>
    </location>
</feature>
<accession>A0A7R9GZ30</accession>
<dbReference type="EMBL" id="OD001787">
    <property type="protein sequence ID" value="CAD7403164.1"/>
    <property type="molecule type" value="Genomic_DNA"/>
</dbReference>
<name>A0A7R9GZ30_TIMPO</name>
<proteinExistence type="predicted"/>
<reference evidence="2" key="1">
    <citation type="submission" date="2020-11" db="EMBL/GenBank/DDBJ databases">
        <authorList>
            <person name="Tran Van P."/>
        </authorList>
    </citation>
    <scope>NUCLEOTIDE SEQUENCE</scope>
</reference>
<protein>
    <submittedName>
        <fullName evidence="2">Uncharacterized protein</fullName>
    </submittedName>
</protein>
<dbReference type="AlphaFoldDB" id="A0A7R9GZ30"/>
<organism evidence="2">
    <name type="scientific">Timema poppense</name>
    <name type="common">Walking stick</name>
    <dbReference type="NCBI Taxonomy" id="170557"/>
    <lineage>
        <taxon>Eukaryota</taxon>
        <taxon>Metazoa</taxon>
        <taxon>Ecdysozoa</taxon>
        <taxon>Arthropoda</taxon>
        <taxon>Hexapoda</taxon>
        <taxon>Insecta</taxon>
        <taxon>Pterygota</taxon>
        <taxon>Neoptera</taxon>
        <taxon>Polyneoptera</taxon>
        <taxon>Phasmatodea</taxon>
        <taxon>Timematodea</taxon>
        <taxon>Timematoidea</taxon>
        <taxon>Timematidae</taxon>
        <taxon>Timema</taxon>
    </lineage>
</organism>
<sequence>METMSFNGGMLHERQISHDRDMSHAASRSCRVGMHWGPFSRRHIPPLYLPHVRQKPRDVPPQGLSSGNMNVRIENSQDNEDMKQEEQTVDKITKTIPAKKAQVSSRKRKLDGTLEKELIQVLSNHGSSHQCNTRPNTDHDEMFLFCDYAAFIAPSSIPCSTFAAATFVA</sequence>
<gene>
    <name evidence="2" type="ORF">TPSB3V08_LOCUS3919</name>
</gene>